<evidence type="ECO:0000259" key="1">
    <source>
        <dbReference type="PROSITE" id="PS50994"/>
    </source>
</evidence>
<dbReference type="PROSITE" id="PS50994">
    <property type="entry name" value="INTEGRASE"/>
    <property type="match status" value="1"/>
</dbReference>
<dbReference type="Gene3D" id="3.30.420.10">
    <property type="entry name" value="Ribonuclease H-like superfamily/Ribonuclease H"/>
    <property type="match status" value="1"/>
</dbReference>
<keyword evidence="3" id="KW-1185">Reference proteome</keyword>
<dbReference type="Pfam" id="PF00665">
    <property type="entry name" value="rve"/>
    <property type="match status" value="1"/>
</dbReference>
<dbReference type="EMBL" id="FZOY01000015">
    <property type="protein sequence ID" value="SNT39310.1"/>
    <property type="molecule type" value="Genomic_DNA"/>
</dbReference>
<gene>
    <name evidence="2" type="ORF">SAMN05421757_1157</name>
</gene>
<dbReference type="GO" id="GO:0003676">
    <property type="term" value="F:nucleic acid binding"/>
    <property type="evidence" value="ECO:0007669"/>
    <property type="project" value="InterPro"/>
</dbReference>
<dbReference type="SUPFAM" id="SSF53098">
    <property type="entry name" value="Ribonuclease H-like"/>
    <property type="match status" value="1"/>
</dbReference>
<accession>A0A239M9Z6</accession>
<dbReference type="GO" id="GO:0015074">
    <property type="term" value="P:DNA integration"/>
    <property type="evidence" value="ECO:0007669"/>
    <property type="project" value="InterPro"/>
</dbReference>
<sequence length="133" mass="15456">MVWSMDFMADRLADGRPFRLLNVLDDFNRECLGIEIDFSPPSERVVRALNQIIAWRGKPLAIQTDNGPEYVSATLMNWSEKQGIALTYTQPGKPQQNAYAERHNRTVRQEWLGLYLNDTIEEVQQIATDWLWT</sequence>
<dbReference type="AlphaFoldDB" id="A0A239M9Z6"/>
<organism evidence="2 3">
    <name type="scientific">Tropicimonas sediminicola</name>
    <dbReference type="NCBI Taxonomy" id="1031541"/>
    <lineage>
        <taxon>Bacteria</taxon>
        <taxon>Pseudomonadati</taxon>
        <taxon>Pseudomonadota</taxon>
        <taxon>Alphaproteobacteria</taxon>
        <taxon>Rhodobacterales</taxon>
        <taxon>Roseobacteraceae</taxon>
        <taxon>Tropicimonas</taxon>
    </lineage>
</organism>
<dbReference type="PANTHER" id="PTHR47515">
    <property type="entry name" value="LOW CALCIUM RESPONSE LOCUS PROTEIN T"/>
    <property type="match status" value="1"/>
</dbReference>
<dbReference type="InterPro" id="IPR012337">
    <property type="entry name" value="RNaseH-like_sf"/>
</dbReference>
<proteinExistence type="predicted"/>
<evidence type="ECO:0000313" key="2">
    <source>
        <dbReference type="EMBL" id="SNT39310.1"/>
    </source>
</evidence>
<name>A0A239M9Z6_9RHOB</name>
<protein>
    <submittedName>
        <fullName evidence="2">Putative transposase</fullName>
    </submittedName>
</protein>
<evidence type="ECO:0000313" key="3">
    <source>
        <dbReference type="Proteomes" id="UP000198426"/>
    </source>
</evidence>
<dbReference type="InterPro" id="IPR036397">
    <property type="entry name" value="RNaseH_sf"/>
</dbReference>
<dbReference type="PANTHER" id="PTHR47515:SF2">
    <property type="entry name" value="INTEGRASE CORE DOMAIN PROTEIN"/>
    <property type="match status" value="1"/>
</dbReference>
<dbReference type="RefSeq" id="WP_281251235.1">
    <property type="nucleotide sequence ID" value="NZ_FZOY01000015.1"/>
</dbReference>
<dbReference type="Proteomes" id="UP000198426">
    <property type="component" value="Unassembled WGS sequence"/>
</dbReference>
<feature type="domain" description="Integrase catalytic" evidence="1">
    <location>
        <begin position="1"/>
        <end position="133"/>
    </location>
</feature>
<reference evidence="2 3" key="1">
    <citation type="submission" date="2017-06" db="EMBL/GenBank/DDBJ databases">
        <authorList>
            <person name="Kim H.J."/>
            <person name="Triplett B.A."/>
        </authorList>
    </citation>
    <scope>NUCLEOTIDE SEQUENCE [LARGE SCALE GENOMIC DNA]</scope>
    <source>
        <strain evidence="2 3">DSM 29339</strain>
    </source>
</reference>
<dbReference type="InterPro" id="IPR001584">
    <property type="entry name" value="Integrase_cat-core"/>
</dbReference>